<keyword evidence="2" id="KW-0812">Transmembrane</keyword>
<proteinExistence type="predicted"/>
<accession>A0ABC8RBX5</accession>
<evidence type="ECO:0000256" key="1">
    <source>
        <dbReference type="SAM" id="MobiDB-lite"/>
    </source>
</evidence>
<reference evidence="3 4" key="1">
    <citation type="submission" date="2024-02" db="EMBL/GenBank/DDBJ databases">
        <authorList>
            <person name="Vignale AGUSTIN F."/>
            <person name="Sosa J E."/>
            <person name="Modenutti C."/>
        </authorList>
    </citation>
    <scope>NUCLEOTIDE SEQUENCE [LARGE SCALE GENOMIC DNA]</scope>
</reference>
<feature type="transmembrane region" description="Helical" evidence="2">
    <location>
        <begin position="48"/>
        <end position="66"/>
    </location>
</feature>
<keyword evidence="2" id="KW-1133">Transmembrane helix</keyword>
<dbReference type="PANTHER" id="PTHR33333">
    <property type="entry name" value="ERYTHROCYTE MEMBRANE PROTEIN 1-LIKE"/>
    <property type="match status" value="1"/>
</dbReference>
<sequence>MMNNALEKLKEVLLMLENFGGYFMGWFDKVFTRERETRGKQLHHWLQVNYKPFVITGLVLLVTLWICTKCCCQRNKAVKTMKAPGRNHRMSRSSFESDPKSYFRGLRGKN</sequence>
<keyword evidence="4" id="KW-1185">Reference proteome</keyword>
<dbReference type="PANTHER" id="PTHR33333:SF46">
    <property type="entry name" value="LOW QUALITY PROTEIN: GLYCINE-RICH PROTEIN DOT1"/>
    <property type="match status" value="1"/>
</dbReference>
<feature type="region of interest" description="Disordered" evidence="1">
    <location>
        <begin position="82"/>
        <end position="110"/>
    </location>
</feature>
<evidence type="ECO:0000313" key="3">
    <source>
        <dbReference type="EMBL" id="CAK9142454.1"/>
    </source>
</evidence>
<dbReference type="Proteomes" id="UP001642360">
    <property type="component" value="Unassembled WGS sequence"/>
</dbReference>
<gene>
    <name evidence="3" type="ORF">ILEXP_LOCUS10137</name>
</gene>
<name>A0ABC8RBX5_9AQUA</name>
<dbReference type="AlphaFoldDB" id="A0ABC8RBX5"/>
<evidence type="ECO:0000313" key="4">
    <source>
        <dbReference type="Proteomes" id="UP001642360"/>
    </source>
</evidence>
<evidence type="ECO:0000256" key="2">
    <source>
        <dbReference type="SAM" id="Phobius"/>
    </source>
</evidence>
<protein>
    <recommendedName>
        <fullName evidence="5">ATP synthase F0 subunit 8</fullName>
    </recommendedName>
</protein>
<dbReference type="EMBL" id="CAUOFW020001225">
    <property type="protein sequence ID" value="CAK9142454.1"/>
    <property type="molecule type" value="Genomic_DNA"/>
</dbReference>
<keyword evidence="2" id="KW-0472">Membrane</keyword>
<dbReference type="InterPro" id="IPR039926">
    <property type="entry name" value="Egg_app_1"/>
</dbReference>
<organism evidence="3 4">
    <name type="scientific">Ilex paraguariensis</name>
    <name type="common">yerba mate</name>
    <dbReference type="NCBI Taxonomy" id="185542"/>
    <lineage>
        <taxon>Eukaryota</taxon>
        <taxon>Viridiplantae</taxon>
        <taxon>Streptophyta</taxon>
        <taxon>Embryophyta</taxon>
        <taxon>Tracheophyta</taxon>
        <taxon>Spermatophyta</taxon>
        <taxon>Magnoliopsida</taxon>
        <taxon>eudicotyledons</taxon>
        <taxon>Gunneridae</taxon>
        <taxon>Pentapetalae</taxon>
        <taxon>asterids</taxon>
        <taxon>campanulids</taxon>
        <taxon>Aquifoliales</taxon>
        <taxon>Aquifoliaceae</taxon>
        <taxon>Ilex</taxon>
    </lineage>
</organism>
<comment type="caution">
    <text evidence="3">The sequence shown here is derived from an EMBL/GenBank/DDBJ whole genome shotgun (WGS) entry which is preliminary data.</text>
</comment>
<evidence type="ECO:0008006" key="5">
    <source>
        <dbReference type="Google" id="ProtNLM"/>
    </source>
</evidence>